<evidence type="ECO:0000256" key="2">
    <source>
        <dbReference type="SAM" id="SignalP"/>
    </source>
</evidence>
<comment type="caution">
    <text evidence="3">The sequence shown here is derived from an EMBL/GenBank/DDBJ whole genome shotgun (WGS) entry which is preliminary data.</text>
</comment>
<organism evidence="3 4">
    <name type="scientific">Novosphingobium aquae</name>
    <dbReference type="NCBI Taxonomy" id="3133435"/>
    <lineage>
        <taxon>Bacteria</taxon>
        <taxon>Pseudomonadati</taxon>
        <taxon>Pseudomonadota</taxon>
        <taxon>Alphaproteobacteria</taxon>
        <taxon>Sphingomonadales</taxon>
        <taxon>Sphingomonadaceae</taxon>
        <taxon>Novosphingobium</taxon>
    </lineage>
</organism>
<sequence>MKKAALALAVLTLPLAGCGVTAPLKPLAGRDLPVAPMGRDTKPTSDELLKLRPQAAPERSVELRKKSEDRTDDPYDLPPEG</sequence>
<protein>
    <recommendedName>
        <fullName evidence="5">Argininosuccinate lyase</fullName>
    </recommendedName>
</protein>
<accession>A0ABU8SAN3</accession>
<keyword evidence="2" id="KW-0732">Signal</keyword>
<dbReference type="RefSeq" id="WP_339967883.1">
    <property type="nucleotide sequence ID" value="NZ_JBBHJY010000007.1"/>
</dbReference>
<gene>
    <name evidence="3" type="ORF">WG900_13950</name>
</gene>
<evidence type="ECO:0000256" key="1">
    <source>
        <dbReference type="SAM" id="MobiDB-lite"/>
    </source>
</evidence>
<name>A0ABU8SAN3_9SPHN</name>
<evidence type="ECO:0000313" key="3">
    <source>
        <dbReference type="EMBL" id="MEJ6011022.1"/>
    </source>
</evidence>
<dbReference type="EMBL" id="JBBHJY010000007">
    <property type="protein sequence ID" value="MEJ6011022.1"/>
    <property type="molecule type" value="Genomic_DNA"/>
</dbReference>
<feature type="chain" id="PRO_5046709585" description="Argininosuccinate lyase" evidence="2">
    <location>
        <begin position="23"/>
        <end position="81"/>
    </location>
</feature>
<evidence type="ECO:0000313" key="4">
    <source>
        <dbReference type="Proteomes" id="UP001379235"/>
    </source>
</evidence>
<feature type="region of interest" description="Disordered" evidence="1">
    <location>
        <begin position="22"/>
        <end position="81"/>
    </location>
</feature>
<dbReference type="Proteomes" id="UP001379235">
    <property type="component" value="Unassembled WGS sequence"/>
</dbReference>
<reference evidence="3 4" key="1">
    <citation type="submission" date="2024-03" db="EMBL/GenBank/DDBJ databases">
        <authorList>
            <person name="Jo J.-H."/>
        </authorList>
    </citation>
    <scope>NUCLEOTIDE SEQUENCE [LARGE SCALE GENOMIC DNA]</scope>
    <source>
        <strain evidence="3 4">AS3R-12</strain>
    </source>
</reference>
<proteinExistence type="predicted"/>
<feature type="compositionally biased region" description="Basic and acidic residues" evidence="1">
    <location>
        <begin position="39"/>
        <end position="50"/>
    </location>
</feature>
<evidence type="ECO:0008006" key="5">
    <source>
        <dbReference type="Google" id="ProtNLM"/>
    </source>
</evidence>
<keyword evidence="4" id="KW-1185">Reference proteome</keyword>
<feature type="compositionally biased region" description="Basic and acidic residues" evidence="1">
    <location>
        <begin position="59"/>
        <end position="73"/>
    </location>
</feature>
<feature type="signal peptide" evidence="2">
    <location>
        <begin position="1"/>
        <end position="22"/>
    </location>
</feature>